<dbReference type="InterPro" id="IPR018392">
    <property type="entry name" value="LysM"/>
</dbReference>
<dbReference type="Pfam" id="PF01476">
    <property type="entry name" value="LysM"/>
    <property type="match status" value="1"/>
</dbReference>
<comment type="caution">
    <text evidence="3">The sequence shown here is derived from an EMBL/GenBank/DDBJ whole genome shotgun (WGS) entry which is preliminary data.</text>
</comment>
<dbReference type="CDD" id="cd00118">
    <property type="entry name" value="LysM"/>
    <property type="match status" value="1"/>
</dbReference>
<feature type="compositionally biased region" description="Pro residues" evidence="1">
    <location>
        <begin position="181"/>
        <end position="197"/>
    </location>
</feature>
<dbReference type="InterPro" id="IPR036779">
    <property type="entry name" value="LysM_dom_sf"/>
</dbReference>
<organism evidence="3 4">
    <name type="scientific">Heliobacterium chlorum</name>
    <dbReference type="NCBI Taxonomy" id="2698"/>
    <lineage>
        <taxon>Bacteria</taxon>
        <taxon>Bacillati</taxon>
        <taxon>Bacillota</taxon>
        <taxon>Clostridia</taxon>
        <taxon>Eubacteriales</taxon>
        <taxon>Heliobacteriaceae</taxon>
        <taxon>Heliobacterium</taxon>
    </lineage>
</organism>
<dbReference type="Pfam" id="PF12690">
    <property type="entry name" value="BsuPI"/>
    <property type="match status" value="1"/>
</dbReference>
<feature type="compositionally biased region" description="Pro residues" evidence="1">
    <location>
        <begin position="127"/>
        <end position="168"/>
    </location>
</feature>
<protein>
    <submittedName>
        <fullName evidence="3">Peptidoglycan-binding protein</fullName>
    </submittedName>
</protein>
<dbReference type="EMBL" id="JACVHF010000003">
    <property type="protein sequence ID" value="MBC9783948.1"/>
    <property type="molecule type" value="Genomic_DNA"/>
</dbReference>
<dbReference type="Gene3D" id="2.60.40.2360">
    <property type="entry name" value="Intracellular proteinase inhibitor BsuPI"/>
    <property type="match status" value="1"/>
</dbReference>
<evidence type="ECO:0000313" key="3">
    <source>
        <dbReference type="EMBL" id="MBC9783948.1"/>
    </source>
</evidence>
<gene>
    <name evidence="3" type="ORF">H1S01_05415</name>
</gene>
<dbReference type="Gene3D" id="1.10.101.10">
    <property type="entry name" value="PGBD-like superfamily/PGBD"/>
    <property type="match status" value="2"/>
</dbReference>
<evidence type="ECO:0000256" key="1">
    <source>
        <dbReference type="SAM" id="MobiDB-lite"/>
    </source>
</evidence>
<dbReference type="Proteomes" id="UP000617402">
    <property type="component" value="Unassembled WGS sequence"/>
</dbReference>
<evidence type="ECO:0000313" key="4">
    <source>
        <dbReference type="Proteomes" id="UP000617402"/>
    </source>
</evidence>
<keyword evidence="4" id="KW-1185">Reference proteome</keyword>
<dbReference type="InterPro" id="IPR002477">
    <property type="entry name" value="Peptidoglycan-bd-like"/>
</dbReference>
<dbReference type="InterPro" id="IPR036366">
    <property type="entry name" value="PGBDSf"/>
</dbReference>
<dbReference type="SMART" id="SM00257">
    <property type="entry name" value="LysM"/>
    <property type="match status" value="1"/>
</dbReference>
<sequence>MVIYYVRPGDTLYTIAQRYGLTMEQILELNPLPDPNSLQVGQNLWLPVPSRESMGPCPPLTEGTRGPSVSRLQQLLTRSGLNPGPIDGIFGSQTQNAVVLLQRRSNLPQTGNVGTAEWQALGVNCRPPLPPFPRPAEPRQPSPARPRQPIQIPPSTQPQPQPMPPLQPLPQTQSQNQQKPVPKPTPPPPPPPAPPQCPELAEGATGEDVQRLQRLLDAAGYPVTVTGVFDQATLNALRTFQSEVGINPTGRADLETWLALGEPCGDLPRPPRHRITRVFEGLRYTFYTDKAVYRQGEPVLMTFIKRNVSDEPITINYPTTQRFDFFVELGQSGIEVWRWSRDRSFNPATAQITLQPAQIQAFQESWDQSSNTGQTLRYPGRYLLTATNVGTERSINIEIELQPAATSDAVTTE</sequence>
<proteinExistence type="predicted"/>
<reference evidence="3 4" key="1">
    <citation type="submission" date="2020-07" db="EMBL/GenBank/DDBJ databases">
        <title>Draft whole-genome sequence of Heliobacterium chlorum DSM 3682, type strain.</title>
        <authorList>
            <person name="Kyndt J.A."/>
            <person name="Meyer T.E."/>
            <person name="Imhoff J.F."/>
        </authorList>
    </citation>
    <scope>NUCLEOTIDE SEQUENCE [LARGE SCALE GENOMIC DNA]</scope>
    <source>
        <strain evidence="3 4">DSM 3682</strain>
    </source>
</reference>
<feature type="region of interest" description="Disordered" evidence="1">
    <location>
        <begin position="124"/>
        <end position="208"/>
    </location>
</feature>
<evidence type="ECO:0000259" key="2">
    <source>
        <dbReference type="PROSITE" id="PS51782"/>
    </source>
</evidence>
<dbReference type="RefSeq" id="WP_188039070.1">
    <property type="nucleotide sequence ID" value="NZ_JACVHF010000003.1"/>
</dbReference>
<dbReference type="SUPFAM" id="SSF54106">
    <property type="entry name" value="LysM domain"/>
    <property type="match status" value="1"/>
</dbReference>
<dbReference type="InterPro" id="IPR036365">
    <property type="entry name" value="PGBD-like_sf"/>
</dbReference>
<dbReference type="PROSITE" id="PS51782">
    <property type="entry name" value="LYSM"/>
    <property type="match status" value="1"/>
</dbReference>
<accession>A0ABR7SZI4</accession>
<dbReference type="SUPFAM" id="SSF47090">
    <property type="entry name" value="PGBD-like"/>
    <property type="match status" value="2"/>
</dbReference>
<dbReference type="PANTHER" id="PTHR33734:SF22">
    <property type="entry name" value="MEMBRANE-BOUND LYTIC MUREIN TRANSGLYCOSYLASE D"/>
    <property type="match status" value="1"/>
</dbReference>
<feature type="domain" description="LysM" evidence="2">
    <location>
        <begin position="2"/>
        <end position="46"/>
    </location>
</feature>
<dbReference type="Gene3D" id="3.10.350.10">
    <property type="entry name" value="LysM domain"/>
    <property type="match status" value="1"/>
</dbReference>
<dbReference type="PANTHER" id="PTHR33734">
    <property type="entry name" value="LYSM DOMAIN-CONTAINING GPI-ANCHORED PROTEIN 2"/>
    <property type="match status" value="1"/>
</dbReference>
<dbReference type="InterPro" id="IPR038144">
    <property type="entry name" value="IPI"/>
</dbReference>
<feature type="compositionally biased region" description="Low complexity" evidence="1">
    <location>
        <begin position="169"/>
        <end position="180"/>
    </location>
</feature>
<name>A0ABR7SZI4_HELCL</name>
<dbReference type="Pfam" id="PF01471">
    <property type="entry name" value="PG_binding_1"/>
    <property type="match status" value="2"/>
</dbReference>
<dbReference type="InterPro" id="IPR020481">
    <property type="entry name" value="Intracell_prot_inh_BsuPI"/>
</dbReference>